<dbReference type="SUPFAM" id="SSF51569">
    <property type="entry name" value="Aldolase"/>
    <property type="match status" value="1"/>
</dbReference>
<keyword evidence="3 7" id="KW-0456">Lyase</keyword>
<comment type="caution">
    <text evidence="8">The sequence shown here is derived from an EMBL/GenBank/DDBJ whole genome shotgun (WGS) entry which is preliminary data.</text>
</comment>
<dbReference type="STRING" id="145458.APU90_04810"/>
<dbReference type="UniPathway" id="UPA00002">
    <property type="reaction ID" value="UER00468"/>
</dbReference>
<evidence type="ECO:0000313" key="11">
    <source>
        <dbReference type="Proteomes" id="UP000237966"/>
    </source>
</evidence>
<protein>
    <recommendedName>
        <fullName evidence="7">Deoxyribose-phosphate aldolase</fullName>
        <shortName evidence="7">DERA</shortName>
        <ecNumber evidence="7">4.1.2.4</ecNumber>
    </recommendedName>
    <alternativeName>
        <fullName evidence="7">2-deoxy-D-ribose 5-phosphate aldolase</fullName>
    </alternativeName>
    <alternativeName>
        <fullName evidence="7">Phosphodeoxyriboaldolase</fullName>
        <shortName evidence="7">Deoxyriboaldolase</shortName>
    </alternativeName>
</protein>
<evidence type="ECO:0000313" key="9">
    <source>
        <dbReference type="EMBL" id="PPI16112.1"/>
    </source>
</evidence>
<keyword evidence="2 7" id="KW-0963">Cytoplasm</keyword>
<sequence>MSENTQSFPSVPEIAALIDHAVLRPELSRADVDAQLDEARTLGVFSACVRPCDVAHAARRLEDSGTAVGTVIGFPHGTTSTAAKVAEARQALADGAVELDMVVNIGGLRSGAFQEEVEDDIRAVVAAADGHVLKVILETSYLNDDQIVAGCTAAERAGAEFVKTATGFGPGGATEHALRVMRAAVSDAVQIKASGGVRDLDTLLAYRALGVTRFGTSGSATILRDVAARLRGDSVAVRIDSASY</sequence>
<organism evidence="8 10">
    <name type="scientific">Rathayibacter toxicus</name>
    <dbReference type="NCBI Taxonomy" id="145458"/>
    <lineage>
        <taxon>Bacteria</taxon>
        <taxon>Bacillati</taxon>
        <taxon>Actinomycetota</taxon>
        <taxon>Actinomycetes</taxon>
        <taxon>Micrococcales</taxon>
        <taxon>Microbacteriaceae</taxon>
        <taxon>Rathayibacter</taxon>
    </lineage>
</organism>
<dbReference type="KEGG" id="rtx:TI83_01680"/>
<dbReference type="PANTHER" id="PTHR10889">
    <property type="entry name" value="DEOXYRIBOSE-PHOSPHATE ALDOLASE"/>
    <property type="match status" value="1"/>
</dbReference>
<dbReference type="eggNOG" id="COG0274">
    <property type="taxonomic scope" value="Bacteria"/>
</dbReference>
<name>A0A0C5BFT7_9MICO</name>
<evidence type="ECO:0000256" key="4">
    <source>
        <dbReference type="ARBA" id="ARBA00023270"/>
    </source>
</evidence>
<keyword evidence="10" id="KW-1185">Reference proteome</keyword>
<reference evidence="9 11" key="2">
    <citation type="submission" date="2018-02" db="EMBL/GenBank/DDBJ databases">
        <title>Bacteriophage NCPPB3778 and a type I-E CRISPR drive the evolution of the US Biological Select Agent, Rathayibacter toxicus.</title>
        <authorList>
            <person name="Davis E.W.II."/>
            <person name="Tabima J.F."/>
            <person name="Weisberg A.J."/>
            <person name="Lopes L.D."/>
            <person name="Wiseman M.S."/>
            <person name="Wiseman M.S."/>
            <person name="Pupko T."/>
            <person name="Belcher M.S."/>
            <person name="Sechler A.J."/>
            <person name="Tancos M.A."/>
            <person name="Schroeder B.K."/>
            <person name="Murray T.D."/>
            <person name="Luster D.G."/>
            <person name="Schneider W.L."/>
            <person name="Rogers E."/>
            <person name="Andreote F.D."/>
            <person name="Grunwald N.J."/>
            <person name="Putnam M.L."/>
            <person name="Chang J.H."/>
        </authorList>
    </citation>
    <scope>NUCLEOTIDE SEQUENCE [LARGE SCALE GENOMIC DNA]</scope>
    <source>
        <strain evidence="9 11">FH99</strain>
    </source>
</reference>
<dbReference type="Pfam" id="PF01791">
    <property type="entry name" value="DeoC"/>
    <property type="match status" value="1"/>
</dbReference>
<accession>A0A0C5BFT7</accession>
<dbReference type="PANTHER" id="PTHR10889:SF1">
    <property type="entry name" value="DEOXYRIBOSE-PHOSPHATE ALDOLASE"/>
    <property type="match status" value="1"/>
</dbReference>
<dbReference type="Gene3D" id="3.20.20.70">
    <property type="entry name" value="Aldolase class I"/>
    <property type="match status" value="1"/>
</dbReference>
<dbReference type="InterPro" id="IPR013785">
    <property type="entry name" value="Aldolase_TIM"/>
</dbReference>
<evidence type="ECO:0000256" key="5">
    <source>
        <dbReference type="ARBA" id="ARBA00048791"/>
    </source>
</evidence>
<dbReference type="EMBL" id="LBFI01000024">
    <property type="protein sequence ID" value="KKM46404.1"/>
    <property type="molecule type" value="Genomic_DNA"/>
</dbReference>
<dbReference type="EMBL" id="PSWU01000004">
    <property type="protein sequence ID" value="PPI16112.1"/>
    <property type="molecule type" value="Genomic_DNA"/>
</dbReference>
<dbReference type="Proteomes" id="UP000052979">
    <property type="component" value="Unassembled WGS sequence"/>
</dbReference>
<evidence type="ECO:0000256" key="6">
    <source>
        <dbReference type="ARBA" id="ARBA00056337"/>
    </source>
</evidence>
<keyword evidence="4 7" id="KW-0704">Schiff base</keyword>
<evidence type="ECO:0000256" key="2">
    <source>
        <dbReference type="ARBA" id="ARBA00022490"/>
    </source>
</evidence>
<dbReference type="EC" id="4.1.2.4" evidence="7"/>
<comment type="similarity">
    <text evidence="1 7">Belongs to the DeoC/FbaB aldolase family. DeoC type 1 subfamily.</text>
</comment>
<comment type="catalytic activity">
    <reaction evidence="5 7">
        <text>2-deoxy-D-ribose 5-phosphate = D-glyceraldehyde 3-phosphate + acetaldehyde</text>
        <dbReference type="Rhea" id="RHEA:12821"/>
        <dbReference type="ChEBI" id="CHEBI:15343"/>
        <dbReference type="ChEBI" id="CHEBI:59776"/>
        <dbReference type="ChEBI" id="CHEBI:62877"/>
        <dbReference type="EC" id="4.1.2.4"/>
    </reaction>
</comment>
<reference evidence="8 10" key="1">
    <citation type="submission" date="2015-04" db="EMBL/GenBank/DDBJ databases">
        <title>Draft genome sequence of Rathayibacter toxicus strain FH-142 (AKA 70134 or CS 32), a Western Australian isolate.</title>
        <authorList>
            <consortium name="Consortium for Microbial Forensics and Genomics (microFORGE)"/>
            <person name="Knight B.M."/>
            <person name="Roberts D.P."/>
            <person name="Lin D."/>
            <person name="Hari K."/>
            <person name="Fletcher J."/>
            <person name="Melcher U."/>
            <person name="Blagden T."/>
            <person name="Luster D.G."/>
            <person name="Sechler A.J."/>
            <person name="Schneider W.L."/>
            <person name="Winegar R.A."/>
        </authorList>
    </citation>
    <scope>NUCLEOTIDE SEQUENCE [LARGE SCALE GENOMIC DNA]</scope>
    <source>
        <strain evidence="8 10">FH142</strain>
    </source>
</reference>
<comment type="pathway">
    <text evidence="7">Carbohydrate degradation; 2-deoxy-D-ribose 1-phosphate degradation; D-glyceraldehyde 3-phosphate and acetaldehyde from 2-deoxy-alpha-D-ribose 1-phosphate: step 2/2.</text>
</comment>
<dbReference type="Proteomes" id="UP000237966">
    <property type="component" value="Unassembled WGS sequence"/>
</dbReference>
<evidence type="ECO:0000256" key="1">
    <source>
        <dbReference type="ARBA" id="ARBA00010936"/>
    </source>
</evidence>
<dbReference type="OrthoDB" id="6579831at2"/>
<dbReference type="AlphaFoldDB" id="A0A0C5BFT7"/>
<feature type="active site" description="Proton donor/acceptor" evidence="7">
    <location>
        <position position="192"/>
    </location>
</feature>
<dbReference type="KEGG" id="rtc:APU90_04810"/>
<dbReference type="PATRIC" id="fig|145458.7.peg.406"/>
<dbReference type="InterPro" id="IPR002915">
    <property type="entry name" value="DeoC/FbaB/LacD_aldolase"/>
</dbReference>
<feature type="active site" description="Schiff-base intermediate with acetaldehyde" evidence="7">
    <location>
        <position position="163"/>
    </location>
</feature>
<dbReference type="GO" id="GO:0009264">
    <property type="term" value="P:deoxyribonucleotide catabolic process"/>
    <property type="evidence" value="ECO:0007669"/>
    <property type="project" value="UniProtKB-UniRule"/>
</dbReference>
<dbReference type="PIRSF" id="PIRSF001357">
    <property type="entry name" value="DeoC"/>
    <property type="match status" value="1"/>
</dbReference>
<dbReference type="RefSeq" id="WP_027692173.1">
    <property type="nucleotide sequence ID" value="NZ_CP010848.1"/>
</dbReference>
<dbReference type="GO" id="GO:0004139">
    <property type="term" value="F:deoxyribose-phosphate aldolase activity"/>
    <property type="evidence" value="ECO:0007669"/>
    <property type="project" value="UniProtKB-UniRule"/>
</dbReference>
<proteinExistence type="inferred from homology"/>
<feature type="active site" description="Proton donor/acceptor" evidence="7">
    <location>
        <position position="100"/>
    </location>
</feature>
<dbReference type="InterPro" id="IPR011343">
    <property type="entry name" value="DeoC"/>
</dbReference>
<dbReference type="FunFam" id="3.20.20.70:FF:000044">
    <property type="entry name" value="Deoxyribose-phosphate aldolase"/>
    <property type="match status" value="1"/>
</dbReference>
<dbReference type="SMART" id="SM01133">
    <property type="entry name" value="DeoC"/>
    <property type="match status" value="1"/>
</dbReference>
<dbReference type="GeneID" id="93668028"/>
<dbReference type="GO" id="GO:0005737">
    <property type="term" value="C:cytoplasm"/>
    <property type="evidence" value="ECO:0007669"/>
    <property type="project" value="UniProtKB-SubCell"/>
</dbReference>
<gene>
    <name evidence="7 9" type="primary">deoC</name>
    <name evidence="9" type="ORF">C5C51_01445</name>
    <name evidence="8" type="ORF">VT73_02695</name>
</gene>
<dbReference type="CDD" id="cd00959">
    <property type="entry name" value="DeoC"/>
    <property type="match status" value="1"/>
</dbReference>
<dbReference type="GO" id="GO:0006018">
    <property type="term" value="P:2-deoxyribose 1-phosphate catabolic process"/>
    <property type="evidence" value="ECO:0007669"/>
    <property type="project" value="UniProtKB-UniRule"/>
</dbReference>
<evidence type="ECO:0000313" key="8">
    <source>
        <dbReference type="EMBL" id="KKM46404.1"/>
    </source>
</evidence>
<dbReference type="NCBIfam" id="TIGR00126">
    <property type="entry name" value="deoC"/>
    <property type="match status" value="1"/>
</dbReference>
<evidence type="ECO:0000313" key="10">
    <source>
        <dbReference type="Proteomes" id="UP000052979"/>
    </source>
</evidence>
<comment type="subcellular location">
    <subcellularLocation>
        <location evidence="7">Cytoplasm</location>
    </subcellularLocation>
</comment>
<dbReference type="GO" id="GO:0016052">
    <property type="term" value="P:carbohydrate catabolic process"/>
    <property type="evidence" value="ECO:0007669"/>
    <property type="project" value="TreeGrafter"/>
</dbReference>
<comment type="function">
    <text evidence="6 7">Catalyzes a reversible aldol reaction between acetaldehyde and D-glyceraldehyde 3-phosphate to generate 2-deoxy-D-ribose 5-phosphate.</text>
</comment>
<evidence type="ECO:0000256" key="7">
    <source>
        <dbReference type="HAMAP-Rule" id="MF_00114"/>
    </source>
</evidence>
<dbReference type="HAMAP" id="MF_00114">
    <property type="entry name" value="DeoC_type1"/>
    <property type="match status" value="1"/>
</dbReference>
<dbReference type="InterPro" id="IPR028581">
    <property type="entry name" value="DeoC_typeI"/>
</dbReference>
<evidence type="ECO:0000256" key="3">
    <source>
        <dbReference type="ARBA" id="ARBA00023239"/>
    </source>
</evidence>